<sequence length="186" mass="20855">MSSDEKKLSALRSNIKEKGDFSYYYAHKNNNNDLKDAKIFQGPGIVTGGQPILLHSGEDESNGESTNSSSKENGIKISKYSWSDCKDSIEIYIMKDDLPKMIPNKPEITIQDKPKLEVTSNSISLEIIVNNISCNSKVHKLILNISNLSNLIDPEISRVKVSDKKITVICFKDDSETKWFSLTKPI</sequence>
<dbReference type="EMBL" id="JAWDEY010000034">
    <property type="protein sequence ID" value="KAK6588365.1"/>
    <property type="molecule type" value="Genomic_DNA"/>
</dbReference>
<dbReference type="InterPro" id="IPR007052">
    <property type="entry name" value="CS_dom"/>
</dbReference>
<dbReference type="PANTHER" id="PTHR13164">
    <property type="entry name" value="CALICYLIN BINDING PROTEIN"/>
    <property type="match status" value="1"/>
</dbReference>
<dbReference type="Gene3D" id="2.60.40.790">
    <property type="match status" value="1"/>
</dbReference>
<evidence type="ECO:0000313" key="3">
    <source>
        <dbReference type="EMBL" id="KAK6588365.1"/>
    </source>
</evidence>
<name>A0AAV9XXW6_9CRYT</name>
<dbReference type="InterPro" id="IPR052289">
    <property type="entry name" value="Calcyclin-binding_UBL-bridge"/>
</dbReference>
<evidence type="ECO:0000313" key="4">
    <source>
        <dbReference type="Proteomes" id="UP001311799"/>
    </source>
</evidence>
<dbReference type="InterPro" id="IPR008978">
    <property type="entry name" value="HSP20-like_chaperone"/>
</dbReference>
<feature type="region of interest" description="Disordered" evidence="1">
    <location>
        <begin position="51"/>
        <end position="72"/>
    </location>
</feature>
<dbReference type="AlphaFoldDB" id="A0AAV9XXW6"/>
<evidence type="ECO:0000256" key="1">
    <source>
        <dbReference type="SAM" id="MobiDB-lite"/>
    </source>
</evidence>
<dbReference type="PANTHER" id="PTHR13164:SF6">
    <property type="entry name" value="CS DOMAIN-CONTAINING PROTEIN"/>
    <property type="match status" value="1"/>
</dbReference>
<dbReference type="Proteomes" id="UP001311799">
    <property type="component" value="Unassembled WGS sequence"/>
</dbReference>
<dbReference type="PROSITE" id="PS51203">
    <property type="entry name" value="CS"/>
    <property type="match status" value="1"/>
</dbReference>
<proteinExistence type="predicted"/>
<reference evidence="3 4" key="1">
    <citation type="submission" date="2023-10" db="EMBL/GenBank/DDBJ databases">
        <title>Comparative genomics analysis reveals potential genetic determinants of host preference in Cryptosporidium xiaoi.</title>
        <authorList>
            <person name="Xiao L."/>
            <person name="Li J."/>
        </authorList>
    </citation>
    <scope>NUCLEOTIDE SEQUENCE [LARGE SCALE GENOMIC DNA]</scope>
    <source>
        <strain evidence="3 4">52996</strain>
    </source>
</reference>
<comment type="caution">
    <text evidence="3">The sequence shown here is derived from an EMBL/GenBank/DDBJ whole genome shotgun (WGS) entry which is preliminary data.</text>
</comment>
<dbReference type="GO" id="GO:0005634">
    <property type="term" value="C:nucleus"/>
    <property type="evidence" value="ECO:0007669"/>
    <property type="project" value="TreeGrafter"/>
</dbReference>
<dbReference type="SUPFAM" id="SSF49764">
    <property type="entry name" value="HSP20-like chaperones"/>
    <property type="match status" value="1"/>
</dbReference>
<keyword evidence="4" id="KW-1185">Reference proteome</keyword>
<accession>A0AAV9XXW6</accession>
<gene>
    <name evidence="3" type="ORF">RS030_6845</name>
</gene>
<organism evidence="3 4">
    <name type="scientific">Cryptosporidium xiaoi</name>
    <dbReference type="NCBI Taxonomy" id="659607"/>
    <lineage>
        <taxon>Eukaryota</taxon>
        <taxon>Sar</taxon>
        <taxon>Alveolata</taxon>
        <taxon>Apicomplexa</taxon>
        <taxon>Conoidasida</taxon>
        <taxon>Coccidia</taxon>
        <taxon>Eucoccidiorida</taxon>
        <taxon>Eimeriorina</taxon>
        <taxon>Cryptosporidiidae</taxon>
        <taxon>Cryptosporidium</taxon>
    </lineage>
</organism>
<feature type="domain" description="CS" evidence="2">
    <location>
        <begin position="75"/>
        <end position="183"/>
    </location>
</feature>
<protein>
    <recommendedName>
        <fullName evidence="2">CS domain-containing protein</fullName>
    </recommendedName>
</protein>
<feature type="compositionally biased region" description="Polar residues" evidence="1">
    <location>
        <begin position="63"/>
        <end position="72"/>
    </location>
</feature>
<evidence type="ECO:0000259" key="2">
    <source>
        <dbReference type="PROSITE" id="PS51203"/>
    </source>
</evidence>